<sequence length="287" mass="33259">MVLIGGLTLTPEGRTDASLKAEVSIERKTAIVRRIISEEIEICSKFPPEEELSRAEKVPVRLRKWRLEKLEQAVDNIFRSDSCTQAARNRIIKDANAARQRDETKMRQIGERLAALDTANEKKTETLKDEIRGKLQQGRDKLYNLKMEAKAKGAALSKHLKETKEKRQERERDRIRAVRETLTDEKVFEQALERKREHMETTVFGPLREEFKRQEQAAMRNNQQDDSFDKERTKRMEEELRRTAAIAKMQADRFKYGPTAPPQRTLPRQPRAEDQSGDDEGGREASA</sequence>
<feature type="compositionally biased region" description="Basic and acidic residues" evidence="1">
    <location>
        <begin position="270"/>
        <end position="287"/>
    </location>
</feature>
<protein>
    <submittedName>
        <fullName evidence="2">Uncharacterized protein</fullName>
    </submittedName>
</protein>
<gene>
    <name evidence="2" type="ORF">Cvel_14730</name>
</gene>
<organism evidence="2">
    <name type="scientific">Chromera velia CCMP2878</name>
    <dbReference type="NCBI Taxonomy" id="1169474"/>
    <lineage>
        <taxon>Eukaryota</taxon>
        <taxon>Sar</taxon>
        <taxon>Alveolata</taxon>
        <taxon>Colpodellida</taxon>
        <taxon>Chromeraceae</taxon>
        <taxon>Chromera</taxon>
    </lineage>
</organism>
<dbReference type="EMBL" id="CDMZ01000065">
    <property type="protein sequence ID" value="CEM05772.1"/>
    <property type="molecule type" value="Genomic_DNA"/>
</dbReference>
<evidence type="ECO:0000256" key="1">
    <source>
        <dbReference type="SAM" id="MobiDB-lite"/>
    </source>
</evidence>
<feature type="compositionally biased region" description="Basic and acidic residues" evidence="1">
    <location>
        <begin position="227"/>
        <end position="242"/>
    </location>
</feature>
<proteinExistence type="predicted"/>
<name>A0A0G4F1J4_9ALVE</name>
<feature type="compositionally biased region" description="Basic and acidic residues" evidence="1">
    <location>
        <begin position="159"/>
        <end position="174"/>
    </location>
</feature>
<accession>A0A0G4F1J4</accession>
<evidence type="ECO:0000313" key="2">
    <source>
        <dbReference type="EMBL" id="CEM05772.1"/>
    </source>
</evidence>
<dbReference type="VEuPathDB" id="CryptoDB:Cvel_14730"/>
<feature type="region of interest" description="Disordered" evidence="1">
    <location>
        <begin position="215"/>
        <end position="287"/>
    </location>
</feature>
<reference evidence="2" key="1">
    <citation type="submission" date="2014-11" db="EMBL/GenBank/DDBJ databases">
        <authorList>
            <person name="Otto D Thomas"/>
            <person name="Naeem Raeece"/>
        </authorList>
    </citation>
    <scope>NUCLEOTIDE SEQUENCE</scope>
</reference>
<feature type="region of interest" description="Disordered" evidence="1">
    <location>
        <begin position="154"/>
        <end position="174"/>
    </location>
</feature>
<dbReference type="AlphaFoldDB" id="A0A0G4F1J4"/>